<keyword evidence="3" id="KW-1185">Reference proteome</keyword>
<sequence>MKRKRHSSSLSSSSQSPNNHSLPTTLFSPPKKIQPNSTNFISASFSNPNYPSSLQTMASSSVSPSPTLSLLSPSSASPPSPSLPLLSPSCVSPTPPRNLDSFSSPEKSWQEIVSSAFPAPSGNPGCVLSLSCGQCGGGSQKQDSPLQSISNSPLSASSVPPSLGWRPSPSPSPPLLSPSFVLPSPPLLSPSPVSPSPRNPNSLYRHGLISSALSTPLTSPTMEAAAANSSSCVLCGQCSGGSKRQDSPLSLSPSSPVASETAKSNGGGATPPSAAAEKRWMRVRDGLKEMQCQWMMNNISQQLEEQNNEAPVISVTEKPNNEINNQEAFQTVSSAQNVEAVQKVVQDVSIDRDGDTMRVGYMCGCGRQKQIFFAIAIQAHI</sequence>
<dbReference type="EMBL" id="JAJJMB010012161">
    <property type="protein sequence ID" value="KAI3885082.1"/>
    <property type="molecule type" value="Genomic_DNA"/>
</dbReference>
<reference evidence="2" key="1">
    <citation type="submission" date="2022-04" db="EMBL/GenBank/DDBJ databases">
        <title>A functionally conserved STORR gene fusion in Papaver species that diverged 16.8 million years ago.</title>
        <authorList>
            <person name="Catania T."/>
        </authorList>
    </citation>
    <scope>NUCLEOTIDE SEQUENCE</scope>
    <source>
        <strain evidence="2">S-188037</strain>
    </source>
</reference>
<feature type="compositionally biased region" description="Polar residues" evidence="1">
    <location>
        <begin position="34"/>
        <end position="57"/>
    </location>
</feature>
<feature type="region of interest" description="Disordered" evidence="1">
    <location>
        <begin position="1"/>
        <end position="105"/>
    </location>
</feature>
<comment type="caution">
    <text evidence="2">The sequence shown here is derived from an EMBL/GenBank/DDBJ whole genome shotgun (WGS) entry which is preliminary data.</text>
</comment>
<protein>
    <submittedName>
        <fullName evidence="2">Uncharacterized protein</fullName>
    </submittedName>
</protein>
<feature type="compositionally biased region" description="Low complexity" evidence="1">
    <location>
        <begin position="8"/>
        <end position="23"/>
    </location>
</feature>
<gene>
    <name evidence="2" type="ORF">MKW98_002474</name>
</gene>
<accession>A0AAD4SBF2</accession>
<dbReference type="AlphaFoldDB" id="A0AAD4SBF2"/>
<organism evidence="2 3">
    <name type="scientific">Papaver atlanticum</name>
    <dbReference type="NCBI Taxonomy" id="357466"/>
    <lineage>
        <taxon>Eukaryota</taxon>
        <taxon>Viridiplantae</taxon>
        <taxon>Streptophyta</taxon>
        <taxon>Embryophyta</taxon>
        <taxon>Tracheophyta</taxon>
        <taxon>Spermatophyta</taxon>
        <taxon>Magnoliopsida</taxon>
        <taxon>Ranunculales</taxon>
        <taxon>Papaveraceae</taxon>
        <taxon>Papaveroideae</taxon>
        <taxon>Papaver</taxon>
    </lineage>
</organism>
<feature type="compositionally biased region" description="Low complexity" evidence="1">
    <location>
        <begin position="83"/>
        <end position="92"/>
    </location>
</feature>
<feature type="compositionally biased region" description="Low complexity" evidence="1">
    <location>
        <begin position="146"/>
        <end position="167"/>
    </location>
</feature>
<name>A0AAD4SBF2_9MAGN</name>
<dbReference type="Proteomes" id="UP001202328">
    <property type="component" value="Unassembled WGS sequence"/>
</dbReference>
<feature type="region of interest" description="Disordered" evidence="1">
    <location>
        <begin position="241"/>
        <end position="275"/>
    </location>
</feature>
<evidence type="ECO:0000256" key="1">
    <source>
        <dbReference type="SAM" id="MobiDB-lite"/>
    </source>
</evidence>
<feature type="compositionally biased region" description="Low complexity" evidence="1">
    <location>
        <begin position="247"/>
        <end position="256"/>
    </location>
</feature>
<feature type="region of interest" description="Disordered" evidence="1">
    <location>
        <begin position="137"/>
        <end position="177"/>
    </location>
</feature>
<feature type="compositionally biased region" description="Low complexity" evidence="1">
    <location>
        <begin position="58"/>
        <end position="75"/>
    </location>
</feature>
<evidence type="ECO:0000313" key="3">
    <source>
        <dbReference type="Proteomes" id="UP001202328"/>
    </source>
</evidence>
<proteinExistence type="predicted"/>
<evidence type="ECO:0000313" key="2">
    <source>
        <dbReference type="EMBL" id="KAI3885082.1"/>
    </source>
</evidence>